<dbReference type="EMBL" id="KZ613472">
    <property type="protein sequence ID" value="PMD24572.1"/>
    <property type="molecule type" value="Genomic_DNA"/>
</dbReference>
<dbReference type="OrthoDB" id="3519926at2759"/>
<evidence type="ECO:0000313" key="2">
    <source>
        <dbReference type="Proteomes" id="UP000235672"/>
    </source>
</evidence>
<gene>
    <name evidence="1" type="ORF">NA56DRAFT_643118</name>
</gene>
<evidence type="ECO:0008006" key="3">
    <source>
        <dbReference type="Google" id="ProtNLM"/>
    </source>
</evidence>
<evidence type="ECO:0000313" key="1">
    <source>
        <dbReference type="EMBL" id="PMD24572.1"/>
    </source>
</evidence>
<dbReference type="InterPro" id="IPR036397">
    <property type="entry name" value="RNaseH_sf"/>
</dbReference>
<dbReference type="GO" id="GO:0003676">
    <property type="term" value="F:nucleic acid binding"/>
    <property type="evidence" value="ECO:0007669"/>
    <property type="project" value="InterPro"/>
</dbReference>
<dbReference type="Proteomes" id="UP000235672">
    <property type="component" value="Unassembled WGS sequence"/>
</dbReference>
<dbReference type="AlphaFoldDB" id="A0A2J6QE75"/>
<keyword evidence="2" id="KW-1185">Reference proteome</keyword>
<name>A0A2J6QE75_9HELO</name>
<accession>A0A2J6QE75</accession>
<dbReference type="Gene3D" id="3.30.420.10">
    <property type="entry name" value="Ribonuclease H-like superfamily/Ribonuclease H"/>
    <property type="match status" value="1"/>
</dbReference>
<protein>
    <recommendedName>
        <fullName evidence="3">Tc1-like transposase DDE domain-containing protein</fullName>
    </recommendedName>
</protein>
<dbReference type="STRING" id="1745343.A0A2J6QE75"/>
<proteinExistence type="predicted"/>
<reference evidence="1 2" key="1">
    <citation type="submission" date="2016-05" db="EMBL/GenBank/DDBJ databases">
        <title>A degradative enzymes factory behind the ericoid mycorrhizal symbiosis.</title>
        <authorList>
            <consortium name="DOE Joint Genome Institute"/>
            <person name="Martino E."/>
            <person name="Morin E."/>
            <person name="Grelet G."/>
            <person name="Kuo A."/>
            <person name="Kohler A."/>
            <person name="Daghino S."/>
            <person name="Barry K."/>
            <person name="Choi C."/>
            <person name="Cichocki N."/>
            <person name="Clum A."/>
            <person name="Copeland A."/>
            <person name="Hainaut M."/>
            <person name="Haridas S."/>
            <person name="Labutti K."/>
            <person name="Lindquist E."/>
            <person name="Lipzen A."/>
            <person name="Khouja H.-R."/>
            <person name="Murat C."/>
            <person name="Ohm R."/>
            <person name="Olson A."/>
            <person name="Spatafora J."/>
            <person name="Veneault-Fourrey C."/>
            <person name="Henrissat B."/>
            <person name="Grigoriev I."/>
            <person name="Martin F."/>
            <person name="Perotto S."/>
        </authorList>
    </citation>
    <scope>NUCLEOTIDE SEQUENCE [LARGE SCALE GENOMIC DNA]</scope>
    <source>
        <strain evidence="1 2">UAMH 7357</strain>
    </source>
</reference>
<organism evidence="1 2">
    <name type="scientific">Hyaloscypha hepaticicola</name>
    <dbReference type="NCBI Taxonomy" id="2082293"/>
    <lineage>
        <taxon>Eukaryota</taxon>
        <taxon>Fungi</taxon>
        <taxon>Dikarya</taxon>
        <taxon>Ascomycota</taxon>
        <taxon>Pezizomycotina</taxon>
        <taxon>Leotiomycetes</taxon>
        <taxon>Helotiales</taxon>
        <taxon>Hyaloscyphaceae</taxon>
        <taxon>Hyaloscypha</taxon>
    </lineage>
</organism>
<sequence>MPHPSTSPDMNPIEKCWRYVKQALHRRERQPTTEAEVWQAVTEEWEAIPQAWINLLILKQEHWVNVLMQRHGWSTPN</sequence>